<name>A0A0D3H035_9ORYZ</name>
<dbReference type="Proteomes" id="UP000026960">
    <property type="component" value="Chromosome 8"/>
</dbReference>
<dbReference type="InterPro" id="IPR011333">
    <property type="entry name" value="SKP1/BTB/POZ_sf"/>
</dbReference>
<dbReference type="STRING" id="65489.A0A0D3H035"/>
<evidence type="ECO:0000256" key="3">
    <source>
        <dbReference type="SAM" id="MobiDB-lite"/>
    </source>
</evidence>
<dbReference type="PaxDb" id="65489-OBART08G14140.1"/>
<comment type="pathway">
    <text evidence="1">Protein modification; protein ubiquitination.</text>
</comment>
<evidence type="ECO:0000313" key="7">
    <source>
        <dbReference type="Proteomes" id="UP000026960"/>
    </source>
</evidence>
<dbReference type="SUPFAM" id="SSF54695">
    <property type="entry name" value="POZ domain"/>
    <property type="match status" value="1"/>
</dbReference>
<reference evidence="6" key="2">
    <citation type="submission" date="2015-03" db="UniProtKB">
        <authorList>
            <consortium name="EnsemblPlants"/>
        </authorList>
    </citation>
    <scope>IDENTIFICATION</scope>
</reference>
<evidence type="ECO:0000313" key="6">
    <source>
        <dbReference type="EnsemblPlants" id="OBART08G14140.1"/>
    </source>
</evidence>
<dbReference type="InterPro" id="IPR000210">
    <property type="entry name" value="BTB/POZ_dom"/>
</dbReference>
<dbReference type="CDD" id="cd00121">
    <property type="entry name" value="MATH"/>
    <property type="match status" value="1"/>
</dbReference>
<dbReference type="AlphaFoldDB" id="A0A0D3H035"/>
<dbReference type="InterPro" id="IPR002083">
    <property type="entry name" value="MATH/TRAF_dom"/>
</dbReference>
<dbReference type="InterPro" id="IPR008974">
    <property type="entry name" value="TRAF-like"/>
</dbReference>
<protein>
    <recommendedName>
        <fullName evidence="8">BTB domain-containing protein</fullName>
    </recommendedName>
</protein>
<dbReference type="Gramene" id="OBART08G14140.1">
    <property type="protein sequence ID" value="OBART08G14140.1"/>
    <property type="gene ID" value="OBART08G14140"/>
</dbReference>
<dbReference type="EnsemblPlants" id="OBART08G14140.1">
    <property type="protein sequence ID" value="OBART08G14140.1"/>
    <property type="gene ID" value="OBART08G14140"/>
</dbReference>
<dbReference type="Gene3D" id="3.30.710.10">
    <property type="entry name" value="Potassium Channel Kv1.1, Chain A"/>
    <property type="match status" value="1"/>
</dbReference>
<dbReference type="PROSITE" id="PS50097">
    <property type="entry name" value="BTB"/>
    <property type="match status" value="1"/>
</dbReference>
<feature type="domain" description="BTB" evidence="4">
    <location>
        <begin position="189"/>
        <end position="263"/>
    </location>
</feature>
<dbReference type="InterPro" id="IPR045005">
    <property type="entry name" value="BPM1-6"/>
</dbReference>
<proteinExistence type="inferred from homology"/>
<dbReference type="Pfam" id="PF00651">
    <property type="entry name" value="BTB"/>
    <property type="match status" value="1"/>
</dbReference>
<evidence type="ECO:0000259" key="5">
    <source>
        <dbReference type="PROSITE" id="PS50144"/>
    </source>
</evidence>
<dbReference type="HOGENOM" id="CLU_004253_2_0_1"/>
<dbReference type="Pfam" id="PF22486">
    <property type="entry name" value="MATH_2"/>
    <property type="match status" value="1"/>
</dbReference>
<dbReference type="Pfam" id="PF24570">
    <property type="entry name" value="BACK_BPM_SPOP"/>
    <property type="match status" value="1"/>
</dbReference>
<dbReference type="eggNOG" id="KOG1987">
    <property type="taxonomic scope" value="Eukaryota"/>
</dbReference>
<dbReference type="SUPFAM" id="SSF49599">
    <property type="entry name" value="TRAF domain-like"/>
    <property type="match status" value="1"/>
</dbReference>
<accession>A0A0D3H035</accession>
<dbReference type="GO" id="GO:0016567">
    <property type="term" value="P:protein ubiquitination"/>
    <property type="evidence" value="ECO:0007669"/>
    <property type="project" value="InterPro"/>
</dbReference>
<dbReference type="SMART" id="SM00225">
    <property type="entry name" value="BTB"/>
    <property type="match status" value="1"/>
</dbReference>
<dbReference type="InterPro" id="IPR056423">
    <property type="entry name" value="BACK_BPM_SPOP"/>
</dbReference>
<evidence type="ECO:0000259" key="4">
    <source>
        <dbReference type="PROSITE" id="PS50097"/>
    </source>
</evidence>
<evidence type="ECO:0008006" key="8">
    <source>
        <dbReference type="Google" id="ProtNLM"/>
    </source>
</evidence>
<evidence type="ECO:0000256" key="1">
    <source>
        <dbReference type="ARBA" id="ARBA00004906"/>
    </source>
</evidence>
<dbReference type="Gene3D" id="2.60.210.10">
    <property type="entry name" value="Apoptosis, Tumor Necrosis Factor Receptor Associated Protein 2, Chain A"/>
    <property type="match status" value="1"/>
</dbReference>
<dbReference type="Gene3D" id="1.25.40.420">
    <property type="match status" value="1"/>
</dbReference>
<organism evidence="6">
    <name type="scientific">Oryza barthii</name>
    <dbReference type="NCBI Taxonomy" id="65489"/>
    <lineage>
        <taxon>Eukaryota</taxon>
        <taxon>Viridiplantae</taxon>
        <taxon>Streptophyta</taxon>
        <taxon>Embryophyta</taxon>
        <taxon>Tracheophyta</taxon>
        <taxon>Spermatophyta</taxon>
        <taxon>Magnoliopsida</taxon>
        <taxon>Liliopsida</taxon>
        <taxon>Poales</taxon>
        <taxon>Poaceae</taxon>
        <taxon>BOP clade</taxon>
        <taxon>Oryzoideae</taxon>
        <taxon>Oryzeae</taxon>
        <taxon>Oryzinae</taxon>
        <taxon>Oryza</taxon>
    </lineage>
</organism>
<comment type="similarity">
    <text evidence="2">Belongs to the Tdpoz family.</text>
</comment>
<keyword evidence="7" id="KW-1185">Reference proteome</keyword>
<dbReference type="PANTHER" id="PTHR26379:SF268">
    <property type="entry name" value="OS08G0406500 PROTEIN"/>
    <property type="match status" value="1"/>
</dbReference>
<sequence length="392" mass="42623">MAAASNVPPSSSTSSSSPHNTTSTHSTELVKGTHRFTVAGFSLQKRNGAGHFAKSGSFDVGGYSWAVMFYAAGEKEEDQGHVSVFLELQSTGVEKVTVKYTFNISGSSLLSAGWGDFKPSSKCRLGFNKFMEIETVEDVYLMNDCVTIHCAVEVVREKKARATVSRRIAVPPPAICRHLEQLLESKKGSDLTVQVGESKYDVHRAVLAARSPVFRAQFFGPMAAANRRASGGGGRCVRVHDMRPAAFEAVLHFVYTDTLPPVKEEEGFLTNNSASRHHLVNLRDAAAGCSKGEVRVMVREWLAAADRFGLERMRLLCEDALCESIGVANAAATLRLADRHHCALLRALCMEYIASPGMLAAVMATEGFKELKVACPFLLIEILEKVGCCRSE</sequence>
<feature type="region of interest" description="Disordered" evidence="3">
    <location>
        <begin position="1"/>
        <end position="29"/>
    </location>
</feature>
<dbReference type="PROSITE" id="PS50144">
    <property type="entry name" value="MATH"/>
    <property type="match status" value="1"/>
</dbReference>
<evidence type="ECO:0000256" key="2">
    <source>
        <dbReference type="ARBA" id="ARBA00010846"/>
    </source>
</evidence>
<reference evidence="6" key="1">
    <citation type="journal article" date="2009" name="Rice">
        <title>De Novo Next Generation Sequencing of Plant Genomes.</title>
        <authorList>
            <person name="Rounsley S."/>
            <person name="Marri P.R."/>
            <person name="Yu Y."/>
            <person name="He R."/>
            <person name="Sisneros N."/>
            <person name="Goicoechea J.L."/>
            <person name="Lee S.J."/>
            <person name="Angelova A."/>
            <person name="Kudrna D."/>
            <person name="Luo M."/>
            <person name="Affourtit J."/>
            <person name="Desany B."/>
            <person name="Knight J."/>
            <person name="Niazi F."/>
            <person name="Egholm M."/>
            <person name="Wing R.A."/>
        </authorList>
    </citation>
    <scope>NUCLEOTIDE SEQUENCE [LARGE SCALE GENOMIC DNA]</scope>
    <source>
        <strain evidence="6">cv. IRGC 105608</strain>
    </source>
</reference>
<feature type="compositionally biased region" description="Low complexity" evidence="3">
    <location>
        <begin position="1"/>
        <end position="27"/>
    </location>
</feature>
<feature type="domain" description="MATH" evidence="5">
    <location>
        <begin position="31"/>
        <end position="152"/>
    </location>
</feature>
<dbReference type="PANTHER" id="PTHR26379">
    <property type="entry name" value="BTB/POZ AND MATH DOMAIN-CONTAINING PROTEIN 1"/>
    <property type="match status" value="1"/>
</dbReference>